<keyword evidence="1 3" id="KW-0808">Transferase</keyword>
<keyword evidence="3" id="KW-0328">Glycosyltransferase</keyword>
<proteinExistence type="predicted"/>
<organism evidence="3">
    <name type="scientific">hydrothermal vent metagenome</name>
    <dbReference type="NCBI Taxonomy" id="652676"/>
    <lineage>
        <taxon>unclassified sequences</taxon>
        <taxon>metagenomes</taxon>
        <taxon>ecological metagenomes</taxon>
    </lineage>
</organism>
<feature type="non-terminal residue" evidence="3">
    <location>
        <position position="276"/>
    </location>
</feature>
<accession>A0A3B0YUI2</accession>
<feature type="domain" description="3-deoxy-D-manno-octulosonic-acid transferase N-terminal" evidence="2">
    <location>
        <begin position="32"/>
        <end position="207"/>
    </location>
</feature>
<dbReference type="EC" id="2.4.99.12" evidence="3"/>
<dbReference type="GO" id="GO:0043842">
    <property type="term" value="F:Kdo transferase activity"/>
    <property type="evidence" value="ECO:0007669"/>
    <property type="project" value="UniProtKB-EC"/>
</dbReference>
<dbReference type="InterPro" id="IPR038107">
    <property type="entry name" value="Glycos_transf_N_sf"/>
</dbReference>
<evidence type="ECO:0000259" key="2">
    <source>
        <dbReference type="Pfam" id="PF04413"/>
    </source>
</evidence>
<dbReference type="AlphaFoldDB" id="A0A3B0YUI2"/>
<dbReference type="Gene3D" id="3.40.50.11720">
    <property type="entry name" value="3-Deoxy-D-manno-octulosonic-acid transferase, N-terminal domain"/>
    <property type="match status" value="1"/>
</dbReference>
<dbReference type="GO" id="GO:0005886">
    <property type="term" value="C:plasma membrane"/>
    <property type="evidence" value="ECO:0007669"/>
    <property type="project" value="TreeGrafter"/>
</dbReference>
<dbReference type="InterPro" id="IPR007507">
    <property type="entry name" value="Glycos_transf_N"/>
</dbReference>
<reference evidence="3" key="1">
    <citation type="submission" date="2018-06" db="EMBL/GenBank/DDBJ databases">
        <authorList>
            <person name="Zhirakovskaya E."/>
        </authorList>
    </citation>
    <scope>NUCLEOTIDE SEQUENCE</scope>
</reference>
<dbReference type="SUPFAM" id="SSF53756">
    <property type="entry name" value="UDP-Glycosyltransferase/glycogen phosphorylase"/>
    <property type="match status" value="1"/>
</dbReference>
<dbReference type="GO" id="GO:0009245">
    <property type="term" value="P:lipid A biosynthetic process"/>
    <property type="evidence" value="ECO:0007669"/>
    <property type="project" value="TreeGrafter"/>
</dbReference>
<dbReference type="FunFam" id="3.40.50.11720:FF:000001">
    <property type="entry name" value="3-deoxy-D-manno-octulosonic acid transferase"/>
    <property type="match status" value="1"/>
</dbReference>
<dbReference type="EMBL" id="UOFP01000059">
    <property type="protein sequence ID" value="VAW84605.1"/>
    <property type="molecule type" value="Genomic_DNA"/>
</dbReference>
<name>A0A3B0YUI2_9ZZZZ</name>
<dbReference type="PANTHER" id="PTHR42755:SF1">
    <property type="entry name" value="3-DEOXY-D-MANNO-OCTULOSONIC ACID TRANSFERASE, MITOCHONDRIAL-RELATED"/>
    <property type="match status" value="1"/>
</dbReference>
<dbReference type="Gene3D" id="3.40.50.2000">
    <property type="entry name" value="Glycogen Phosphorylase B"/>
    <property type="match status" value="1"/>
</dbReference>
<evidence type="ECO:0000313" key="3">
    <source>
        <dbReference type="EMBL" id="VAW84605.1"/>
    </source>
</evidence>
<sequence length="276" mass="31245">MRILYSLLFTLLLPFILLRLYLRSRKSPAYRQRIPERFGFGTSISGPTIWVHAVSVGEVQAAKPLISRLQQQYPQHTILVTTMTPTGAERVADINGKVLHRYVPYDTPGCISRFLSRSKSSVLIVMETEIWPNMLHYCRKQHIATILVNARMSERSARGYARFAGLTASALQNFSQIAVQNRTDEERLIQLGANSATTHVTGSLKFDFKPPVDIQESARALREQWGVDRKVWIAASTHKGEDEIVLEAFAQLRKRLPEALLVLVPRHPERFNAVAA</sequence>
<gene>
    <name evidence="3" type="ORF">MNBD_GAMMA18-1563</name>
</gene>
<dbReference type="Pfam" id="PF04413">
    <property type="entry name" value="Glycos_transf_N"/>
    <property type="match status" value="1"/>
</dbReference>
<dbReference type="InterPro" id="IPR039901">
    <property type="entry name" value="Kdotransferase"/>
</dbReference>
<dbReference type="PANTHER" id="PTHR42755">
    <property type="entry name" value="3-DEOXY-MANNO-OCTULOSONATE CYTIDYLYLTRANSFERASE"/>
    <property type="match status" value="1"/>
</dbReference>
<evidence type="ECO:0000256" key="1">
    <source>
        <dbReference type="ARBA" id="ARBA00022679"/>
    </source>
</evidence>
<protein>
    <submittedName>
        <fullName evidence="3">3-deoxy-D-manno-octulosonic acid transferase</fullName>
        <ecNumber evidence="3">2.4.99.12</ecNumber>
    </submittedName>
</protein>